<evidence type="ECO:0008006" key="3">
    <source>
        <dbReference type="Google" id="ProtNLM"/>
    </source>
</evidence>
<dbReference type="InterPro" id="IPR032675">
    <property type="entry name" value="LRR_dom_sf"/>
</dbReference>
<sequence>MEQISPRGLSNEVWYLIVRQFLSQEDLLAVCAVSEFFRALATPVLYRSVVLRSFRDNKKITLDPDSGDIHDESATFGLYCHLMNEENTNLRAWVRDVTLAAKQTREDPAKSLKRLDDFTGLVKILPNLENIYLKEELPLTDMFLDTIRDHENSPRLHLFHEIGRTKVDRQVPSLRTLSISISPDFIRDGDPEDSPLTLAPRELFLAFLNLQTLVISVQRRFGGCVMGPRHPLYFSPLNLLEKESFPPLESLSLSGYYVYAEEMLSWRTKLPWQTLRSLHLTENKGFLKSITGSPLLLKELVIFEAEGTTDGECGELEQFLLSFDTLERLDVTGKLPRMDAVAHHPALNHLRLHEIEEHDTTRSNLALEDVQLLDQECRCLQSLEIDITWDDGWAT</sequence>
<dbReference type="Proteomes" id="UP000191672">
    <property type="component" value="Unassembled WGS sequence"/>
</dbReference>
<evidence type="ECO:0000313" key="2">
    <source>
        <dbReference type="Proteomes" id="UP000191672"/>
    </source>
</evidence>
<dbReference type="Gene3D" id="3.80.10.10">
    <property type="entry name" value="Ribonuclease Inhibitor"/>
    <property type="match status" value="1"/>
</dbReference>
<dbReference type="EMBL" id="MDYN01000011">
    <property type="protein sequence ID" value="OQD85122.1"/>
    <property type="molecule type" value="Genomic_DNA"/>
</dbReference>
<gene>
    <name evidence="1" type="ORF">PENANT_c011G07915</name>
</gene>
<proteinExistence type="predicted"/>
<dbReference type="STRING" id="416450.A0A1V6Q7Z8"/>
<protein>
    <recommendedName>
        <fullName evidence="3">F-box domain-containing protein</fullName>
    </recommendedName>
</protein>
<evidence type="ECO:0000313" key="1">
    <source>
        <dbReference type="EMBL" id="OQD85122.1"/>
    </source>
</evidence>
<dbReference type="SUPFAM" id="SSF52047">
    <property type="entry name" value="RNI-like"/>
    <property type="match status" value="1"/>
</dbReference>
<keyword evidence="2" id="KW-1185">Reference proteome</keyword>
<dbReference type="AlphaFoldDB" id="A0A1V6Q7Z8"/>
<organism evidence="1 2">
    <name type="scientific">Penicillium antarcticum</name>
    <dbReference type="NCBI Taxonomy" id="416450"/>
    <lineage>
        <taxon>Eukaryota</taxon>
        <taxon>Fungi</taxon>
        <taxon>Dikarya</taxon>
        <taxon>Ascomycota</taxon>
        <taxon>Pezizomycotina</taxon>
        <taxon>Eurotiomycetes</taxon>
        <taxon>Eurotiomycetidae</taxon>
        <taxon>Eurotiales</taxon>
        <taxon>Aspergillaceae</taxon>
        <taxon>Penicillium</taxon>
    </lineage>
</organism>
<comment type="caution">
    <text evidence="1">The sequence shown here is derived from an EMBL/GenBank/DDBJ whole genome shotgun (WGS) entry which is preliminary data.</text>
</comment>
<accession>A0A1V6Q7Z8</accession>
<name>A0A1V6Q7Z8_9EURO</name>
<reference evidence="2" key="1">
    <citation type="journal article" date="2017" name="Nat. Microbiol.">
        <title>Global analysis of biosynthetic gene clusters reveals vast potential of secondary metabolite production in Penicillium species.</title>
        <authorList>
            <person name="Nielsen J.C."/>
            <person name="Grijseels S."/>
            <person name="Prigent S."/>
            <person name="Ji B."/>
            <person name="Dainat J."/>
            <person name="Nielsen K.F."/>
            <person name="Frisvad J.C."/>
            <person name="Workman M."/>
            <person name="Nielsen J."/>
        </authorList>
    </citation>
    <scope>NUCLEOTIDE SEQUENCE [LARGE SCALE GENOMIC DNA]</scope>
    <source>
        <strain evidence="2">IBT 31811</strain>
    </source>
</reference>